<keyword evidence="2" id="KW-0732">Signal</keyword>
<proteinExistence type="predicted"/>
<feature type="chain" id="PRO_5007566801" description="Secreted protein" evidence="2">
    <location>
        <begin position="25"/>
        <end position="120"/>
    </location>
</feature>
<evidence type="ECO:0000256" key="1">
    <source>
        <dbReference type="SAM" id="MobiDB-lite"/>
    </source>
</evidence>
<comment type="caution">
    <text evidence="3">The sequence shown here is derived from an EMBL/GenBank/DDBJ whole genome shotgun (WGS) entry which is preliminary data.</text>
</comment>
<evidence type="ECO:0000313" key="3">
    <source>
        <dbReference type="EMBL" id="KYF68245.1"/>
    </source>
</evidence>
<feature type="compositionally biased region" description="Pro residues" evidence="1">
    <location>
        <begin position="105"/>
        <end position="120"/>
    </location>
</feature>
<feature type="region of interest" description="Disordered" evidence="1">
    <location>
        <begin position="94"/>
        <end position="120"/>
    </location>
</feature>
<gene>
    <name evidence="3" type="ORF">BE15_08870</name>
</gene>
<evidence type="ECO:0000313" key="4">
    <source>
        <dbReference type="Proteomes" id="UP000075260"/>
    </source>
</evidence>
<dbReference type="AlphaFoldDB" id="A0A150QJQ3"/>
<protein>
    <recommendedName>
        <fullName evidence="5">Secreted protein</fullName>
    </recommendedName>
</protein>
<sequence>MISRIRSALARRPVLALPPLAALALAVATTGCDKVGCFEWTELEGACPSQAEAPAYFGSDECNGEVESVDSEPEYDGDYCCYSITKRDDYGACTSFDGRSSQPSPSQPAPPPQPAPSPPN</sequence>
<accession>A0A150QJQ3</accession>
<dbReference type="OrthoDB" id="5524789at2"/>
<reference evidence="3 4" key="1">
    <citation type="submission" date="2014-02" db="EMBL/GenBank/DDBJ databases">
        <title>The small core and large imbalanced accessory genome model reveals a collaborative survival strategy of Sorangium cellulosum strains in nature.</title>
        <authorList>
            <person name="Han K."/>
            <person name="Peng R."/>
            <person name="Blom J."/>
            <person name="Li Y.-Z."/>
        </authorList>
    </citation>
    <scope>NUCLEOTIDE SEQUENCE [LARGE SCALE GENOMIC DNA]</scope>
    <source>
        <strain evidence="3 4">So0008-312</strain>
    </source>
</reference>
<dbReference type="EMBL" id="JEMA01000584">
    <property type="protein sequence ID" value="KYF68245.1"/>
    <property type="molecule type" value="Genomic_DNA"/>
</dbReference>
<feature type="signal peptide" evidence="2">
    <location>
        <begin position="1"/>
        <end position="24"/>
    </location>
</feature>
<evidence type="ECO:0000256" key="2">
    <source>
        <dbReference type="SAM" id="SignalP"/>
    </source>
</evidence>
<name>A0A150QJQ3_SORCE</name>
<evidence type="ECO:0008006" key="5">
    <source>
        <dbReference type="Google" id="ProtNLM"/>
    </source>
</evidence>
<organism evidence="3 4">
    <name type="scientific">Sorangium cellulosum</name>
    <name type="common">Polyangium cellulosum</name>
    <dbReference type="NCBI Taxonomy" id="56"/>
    <lineage>
        <taxon>Bacteria</taxon>
        <taxon>Pseudomonadati</taxon>
        <taxon>Myxococcota</taxon>
        <taxon>Polyangia</taxon>
        <taxon>Polyangiales</taxon>
        <taxon>Polyangiaceae</taxon>
        <taxon>Sorangium</taxon>
    </lineage>
</organism>
<dbReference type="RefSeq" id="WP_061609251.1">
    <property type="nucleotide sequence ID" value="NZ_JEMA01000584.1"/>
</dbReference>
<dbReference type="PROSITE" id="PS51257">
    <property type="entry name" value="PROKAR_LIPOPROTEIN"/>
    <property type="match status" value="1"/>
</dbReference>
<dbReference type="Proteomes" id="UP000075260">
    <property type="component" value="Unassembled WGS sequence"/>
</dbReference>